<dbReference type="Pfam" id="PF08397">
    <property type="entry name" value="IMD"/>
    <property type="match status" value="1"/>
</dbReference>
<evidence type="ECO:0000256" key="2">
    <source>
        <dbReference type="PROSITE-ProRule" id="PRU00192"/>
    </source>
</evidence>
<dbReference type="SMART" id="SM00326">
    <property type="entry name" value="SH3"/>
    <property type="match status" value="1"/>
</dbReference>
<evidence type="ECO:0000313" key="6">
    <source>
        <dbReference type="Proteomes" id="UP000694845"/>
    </source>
</evidence>
<keyword evidence="1 2" id="KW-0728">SH3 domain</keyword>
<dbReference type="PANTHER" id="PTHR14206">
    <property type="entry name" value="BRAIN-SPECIFIC ANGIOGENESIS INHIBITOR 1-ASSOCIATED PROTEIN 2"/>
    <property type="match status" value="1"/>
</dbReference>
<dbReference type="GO" id="GO:0005829">
    <property type="term" value="C:cytosol"/>
    <property type="evidence" value="ECO:0007669"/>
    <property type="project" value="TreeGrafter"/>
</dbReference>
<dbReference type="CDD" id="cd11779">
    <property type="entry name" value="SH3_Irsp53_BAIAP2L"/>
    <property type="match status" value="1"/>
</dbReference>
<dbReference type="InterPro" id="IPR013606">
    <property type="entry name" value="I-BAR_dom"/>
</dbReference>
<feature type="region of interest" description="Disordered" evidence="3">
    <location>
        <begin position="429"/>
        <end position="601"/>
    </location>
</feature>
<dbReference type="InterPro" id="IPR027681">
    <property type="entry name" value="IRSp53/IRTKS/Pinkbar"/>
</dbReference>
<dbReference type="GO" id="GO:0051017">
    <property type="term" value="P:actin filament bundle assembly"/>
    <property type="evidence" value="ECO:0007669"/>
    <property type="project" value="TreeGrafter"/>
</dbReference>
<organism evidence="6 7">
    <name type="scientific">Acanthaster planci</name>
    <name type="common">Crown-of-thorns starfish</name>
    <dbReference type="NCBI Taxonomy" id="133434"/>
    <lineage>
        <taxon>Eukaryota</taxon>
        <taxon>Metazoa</taxon>
        <taxon>Echinodermata</taxon>
        <taxon>Eleutherozoa</taxon>
        <taxon>Asterozoa</taxon>
        <taxon>Asteroidea</taxon>
        <taxon>Valvatacea</taxon>
        <taxon>Valvatida</taxon>
        <taxon>Acanthasteridae</taxon>
        <taxon>Acanthaster</taxon>
    </lineage>
</organism>
<dbReference type="Proteomes" id="UP000694845">
    <property type="component" value="Unplaced"/>
</dbReference>
<dbReference type="GO" id="GO:0051764">
    <property type="term" value="P:actin crosslink formation"/>
    <property type="evidence" value="ECO:0007669"/>
    <property type="project" value="TreeGrafter"/>
</dbReference>
<dbReference type="InterPro" id="IPR036028">
    <property type="entry name" value="SH3-like_dom_sf"/>
</dbReference>
<dbReference type="Gene3D" id="1.20.1270.60">
    <property type="entry name" value="Arfaptin homology (AH) domain/BAR domain"/>
    <property type="match status" value="1"/>
</dbReference>
<feature type="domain" description="IMD" evidence="5">
    <location>
        <begin position="1"/>
        <end position="249"/>
    </location>
</feature>
<sequence length="601" mass="66904">MTMSAGEQLHRMTENVYKNTIEGFNPEIRNLITLGRAYEKVSQNVTQVAKDYFDALMKVGELASETKSARQLGQSLLQIAETYRQIEAEREIKLHAFRKELLNPLEAKVETDIKAVLQAQKAYLSENKVKAEAVEKCKGELKKVQKKASKNHSEKYVEKEQKSSEELQHLTKQLYDFRNEGLREVWLEEKKRYCYLVERYCSLVKNDAAFFGKAQSVLRHRMPKWTESCAKPEKLNEECEDTLNTVFSGPLGNPLQMELRTSKRLYERNILLAQSEEQKEKERTTPVHSHEAPERPASADMADAHTSAASYSATLPNPRRDKGSGMRHTKSMIHKLPQGVVSTLPQNAYLRRVSEGADNIAMDVQKMTKVQALYSHIASSDSQLNFAENDIIALVGPKNNGWYYGHNIRTKRSGWFPIAYTHPIQTALTQQNGGTSPLPHQSPSQITNQSGAPPLPPLSTNPAFNKGMAASMDNIMDGRSQYPSPDYHSDHHSPGVAPAASTMSLPHSLMPGVPTDQHGSLVEGHVSDGTNGLGRRSPTSSVSSSASLPTHHSKDTASIEEEEGDSASFPGVQLRKTVTNDRSAPMIPKDYSMNEYASSAK</sequence>
<dbReference type="OrthoDB" id="3800937at2759"/>
<dbReference type="InterPro" id="IPR027267">
    <property type="entry name" value="AH/BAR_dom_sf"/>
</dbReference>
<dbReference type="KEGG" id="aplc:110976085"/>
<dbReference type="Pfam" id="PF00018">
    <property type="entry name" value="SH3_1"/>
    <property type="match status" value="1"/>
</dbReference>
<dbReference type="SUPFAM" id="SSF103657">
    <property type="entry name" value="BAR/IMD domain-like"/>
    <property type="match status" value="1"/>
</dbReference>
<evidence type="ECO:0000313" key="7">
    <source>
        <dbReference type="RefSeq" id="XP_022084752.1"/>
    </source>
</evidence>
<feature type="region of interest" description="Disordered" evidence="3">
    <location>
        <begin position="274"/>
        <end position="326"/>
    </location>
</feature>
<evidence type="ECO:0000259" key="4">
    <source>
        <dbReference type="PROSITE" id="PS50002"/>
    </source>
</evidence>
<dbReference type="GeneID" id="110976085"/>
<keyword evidence="6" id="KW-1185">Reference proteome</keyword>
<accession>A0A8B7XWW7</accession>
<dbReference type="SUPFAM" id="SSF50044">
    <property type="entry name" value="SH3-domain"/>
    <property type="match status" value="1"/>
</dbReference>
<dbReference type="PROSITE" id="PS50002">
    <property type="entry name" value="SH3"/>
    <property type="match status" value="1"/>
</dbReference>
<dbReference type="GO" id="GO:0030838">
    <property type="term" value="P:positive regulation of actin filament polymerization"/>
    <property type="evidence" value="ECO:0007669"/>
    <property type="project" value="TreeGrafter"/>
</dbReference>
<evidence type="ECO:0000256" key="3">
    <source>
        <dbReference type="SAM" id="MobiDB-lite"/>
    </source>
</evidence>
<protein>
    <submittedName>
        <fullName evidence="7">Brain-specific angiogenesis inhibitor 1-associated protein 2-like isoform X1</fullName>
    </submittedName>
</protein>
<dbReference type="PROSITE" id="PS51338">
    <property type="entry name" value="IMD"/>
    <property type="match status" value="1"/>
</dbReference>
<feature type="compositionally biased region" description="Basic and acidic residues" evidence="3">
    <location>
        <begin position="276"/>
        <end position="294"/>
    </location>
</feature>
<name>A0A8B7XWW7_ACAPL</name>
<dbReference type="CDD" id="cd07605">
    <property type="entry name" value="I-BAR_IMD"/>
    <property type="match status" value="1"/>
</dbReference>
<dbReference type="Gene3D" id="2.30.30.40">
    <property type="entry name" value="SH3 Domains"/>
    <property type="match status" value="1"/>
</dbReference>
<dbReference type="AlphaFoldDB" id="A0A8B7XWW7"/>
<feature type="compositionally biased region" description="Polar residues" evidence="3">
    <location>
        <begin position="429"/>
        <end position="451"/>
    </location>
</feature>
<dbReference type="FunFam" id="1.20.1270.60:FF:000011">
    <property type="entry name" value="Brain-specific angiogenesis inhibitor 1-associated protein 2"/>
    <property type="match status" value="1"/>
</dbReference>
<evidence type="ECO:0000256" key="1">
    <source>
        <dbReference type="ARBA" id="ARBA00022443"/>
    </source>
</evidence>
<gene>
    <name evidence="7" type="primary">LOC110976085</name>
</gene>
<dbReference type="PANTHER" id="PTHR14206:SF7">
    <property type="entry name" value="INSULIN RECEPTOR SUBSTRATE 53 KDA, ISOFORM A"/>
    <property type="match status" value="1"/>
</dbReference>
<feature type="compositionally biased region" description="Low complexity" evidence="3">
    <location>
        <begin position="537"/>
        <end position="550"/>
    </location>
</feature>
<feature type="domain" description="SH3" evidence="4">
    <location>
        <begin position="365"/>
        <end position="426"/>
    </location>
</feature>
<proteinExistence type="predicted"/>
<reference evidence="7" key="1">
    <citation type="submission" date="2025-08" db="UniProtKB">
        <authorList>
            <consortium name="RefSeq"/>
        </authorList>
    </citation>
    <scope>IDENTIFICATION</scope>
</reference>
<dbReference type="RefSeq" id="XP_022084752.1">
    <property type="nucleotide sequence ID" value="XM_022229060.1"/>
</dbReference>
<evidence type="ECO:0000259" key="5">
    <source>
        <dbReference type="PROSITE" id="PS51338"/>
    </source>
</evidence>
<dbReference type="GO" id="GO:0007009">
    <property type="term" value="P:plasma membrane organization"/>
    <property type="evidence" value="ECO:0007669"/>
    <property type="project" value="InterPro"/>
</dbReference>
<dbReference type="InterPro" id="IPR001452">
    <property type="entry name" value="SH3_domain"/>
</dbReference>
<dbReference type="GO" id="GO:0005654">
    <property type="term" value="C:nucleoplasm"/>
    <property type="evidence" value="ECO:0007669"/>
    <property type="project" value="TreeGrafter"/>
</dbReference>